<feature type="signal peptide" evidence="1">
    <location>
        <begin position="1"/>
        <end position="16"/>
    </location>
</feature>
<dbReference type="AlphaFoldDB" id="J3KXK1"/>
<dbReference type="EnsemblPlants" id="OB01G17070.1">
    <property type="protein sequence ID" value="OB01G17070.1"/>
    <property type="gene ID" value="OB01G17070"/>
</dbReference>
<organism evidence="3">
    <name type="scientific">Oryza brachyantha</name>
    <name type="common">malo sina</name>
    <dbReference type="NCBI Taxonomy" id="4533"/>
    <lineage>
        <taxon>Eukaryota</taxon>
        <taxon>Viridiplantae</taxon>
        <taxon>Streptophyta</taxon>
        <taxon>Embryophyta</taxon>
        <taxon>Tracheophyta</taxon>
        <taxon>Spermatophyta</taxon>
        <taxon>Magnoliopsida</taxon>
        <taxon>Liliopsida</taxon>
        <taxon>Poales</taxon>
        <taxon>Poaceae</taxon>
        <taxon>BOP clade</taxon>
        <taxon>Oryzoideae</taxon>
        <taxon>Oryzeae</taxon>
        <taxon>Oryzinae</taxon>
        <taxon>Oryza</taxon>
    </lineage>
</organism>
<feature type="chain" id="PRO_5003773198" description="GP-PDE domain-containing protein" evidence="1">
    <location>
        <begin position="17"/>
        <end position="106"/>
    </location>
</feature>
<reference evidence="3" key="1">
    <citation type="journal article" date="2013" name="Nat. Commun.">
        <title>Whole-genome sequencing of Oryza brachyantha reveals mechanisms underlying Oryza genome evolution.</title>
        <authorList>
            <person name="Chen J."/>
            <person name="Huang Q."/>
            <person name="Gao D."/>
            <person name="Wang J."/>
            <person name="Lang Y."/>
            <person name="Liu T."/>
            <person name="Li B."/>
            <person name="Bai Z."/>
            <person name="Luis Goicoechea J."/>
            <person name="Liang C."/>
            <person name="Chen C."/>
            <person name="Zhang W."/>
            <person name="Sun S."/>
            <person name="Liao Y."/>
            <person name="Zhang X."/>
            <person name="Yang L."/>
            <person name="Song C."/>
            <person name="Wang M."/>
            <person name="Shi J."/>
            <person name="Liu G."/>
            <person name="Liu J."/>
            <person name="Zhou H."/>
            <person name="Zhou W."/>
            <person name="Yu Q."/>
            <person name="An N."/>
            <person name="Chen Y."/>
            <person name="Cai Q."/>
            <person name="Wang B."/>
            <person name="Liu B."/>
            <person name="Min J."/>
            <person name="Huang Y."/>
            <person name="Wu H."/>
            <person name="Li Z."/>
            <person name="Zhang Y."/>
            <person name="Yin Y."/>
            <person name="Song W."/>
            <person name="Jiang J."/>
            <person name="Jackson S.A."/>
            <person name="Wing R.A."/>
            <person name="Wang J."/>
            <person name="Chen M."/>
        </authorList>
    </citation>
    <scope>NUCLEOTIDE SEQUENCE [LARGE SCALE GENOMIC DNA]</scope>
    <source>
        <strain evidence="3">cv. IRGC 101232</strain>
    </source>
</reference>
<accession>J3KXK1</accession>
<dbReference type="OMA" id="QEDTWFV"/>
<dbReference type="STRING" id="4533.J3KXK1"/>
<sequence>MALDVVVAAFAPAILAEVDTAAGVPCGAAAAGGGVERFVVNALASPDRRLQEVKENSLRSFNEAARFTVDYVEFDVQVRSSALPFSALKIPSLSTSNMAANSSPFG</sequence>
<evidence type="ECO:0000259" key="2">
    <source>
        <dbReference type="Pfam" id="PF03009"/>
    </source>
</evidence>
<name>J3KXK1_ORYBR</name>
<protein>
    <recommendedName>
        <fullName evidence="2">GP-PDE domain-containing protein</fullName>
    </recommendedName>
</protein>
<feature type="domain" description="GP-PDE" evidence="2">
    <location>
        <begin position="53"/>
        <end position="78"/>
    </location>
</feature>
<dbReference type="Proteomes" id="UP000006038">
    <property type="component" value="Chromosome 1"/>
</dbReference>
<proteinExistence type="predicted"/>
<dbReference type="Pfam" id="PF03009">
    <property type="entry name" value="GDPD"/>
    <property type="match status" value="1"/>
</dbReference>
<dbReference type="GO" id="GO:0008081">
    <property type="term" value="F:phosphoric diester hydrolase activity"/>
    <property type="evidence" value="ECO:0007669"/>
    <property type="project" value="InterPro"/>
</dbReference>
<evidence type="ECO:0000313" key="4">
    <source>
        <dbReference type="Proteomes" id="UP000006038"/>
    </source>
</evidence>
<keyword evidence="1" id="KW-0732">Signal</keyword>
<keyword evidence="4" id="KW-1185">Reference proteome</keyword>
<dbReference type="HOGENOM" id="CLU_2227263_0_0_1"/>
<dbReference type="Gramene" id="OB01G17070.1">
    <property type="protein sequence ID" value="OB01G17070.1"/>
    <property type="gene ID" value="OB01G17070"/>
</dbReference>
<evidence type="ECO:0000313" key="3">
    <source>
        <dbReference type="EnsemblPlants" id="OB01G17070.1"/>
    </source>
</evidence>
<reference evidence="3" key="2">
    <citation type="submission" date="2013-04" db="UniProtKB">
        <authorList>
            <consortium name="EnsemblPlants"/>
        </authorList>
    </citation>
    <scope>IDENTIFICATION</scope>
</reference>
<dbReference type="GO" id="GO:0006629">
    <property type="term" value="P:lipid metabolic process"/>
    <property type="evidence" value="ECO:0007669"/>
    <property type="project" value="InterPro"/>
</dbReference>
<evidence type="ECO:0000256" key="1">
    <source>
        <dbReference type="SAM" id="SignalP"/>
    </source>
</evidence>
<dbReference type="InterPro" id="IPR030395">
    <property type="entry name" value="GP_PDE_dom"/>
</dbReference>